<sequence>MVTSSSHKNSLFVNTRPRLSTFNPSSNPRNVEASCTGTTIFIFIFSTCCP</sequence>
<dbReference type="EMBL" id="GGEC01063637">
    <property type="protein sequence ID" value="MBX44121.1"/>
    <property type="molecule type" value="Transcribed_RNA"/>
</dbReference>
<dbReference type="AlphaFoldDB" id="A0A2P2NNV1"/>
<name>A0A2P2NNV1_RHIMU</name>
<evidence type="ECO:0000313" key="1">
    <source>
        <dbReference type="EMBL" id="MBX44121.1"/>
    </source>
</evidence>
<proteinExistence type="predicted"/>
<accession>A0A2P2NNV1</accession>
<protein>
    <submittedName>
        <fullName evidence="1">Uncharacterized protein</fullName>
    </submittedName>
</protein>
<organism evidence="1">
    <name type="scientific">Rhizophora mucronata</name>
    <name type="common">Asiatic mangrove</name>
    <dbReference type="NCBI Taxonomy" id="61149"/>
    <lineage>
        <taxon>Eukaryota</taxon>
        <taxon>Viridiplantae</taxon>
        <taxon>Streptophyta</taxon>
        <taxon>Embryophyta</taxon>
        <taxon>Tracheophyta</taxon>
        <taxon>Spermatophyta</taxon>
        <taxon>Magnoliopsida</taxon>
        <taxon>eudicotyledons</taxon>
        <taxon>Gunneridae</taxon>
        <taxon>Pentapetalae</taxon>
        <taxon>rosids</taxon>
        <taxon>fabids</taxon>
        <taxon>Malpighiales</taxon>
        <taxon>Rhizophoraceae</taxon>
        <taxon>Rhizophora</taxon>
    </lineage>
</organism>
<reference evidence="1" key="1">
    <citation type="submission" date="2018-02" db="EMBL/GenBank/DDBJ databases">
        <title>Rhizophora mucronata_Transcriptome.</title>
        <authorList>
            <person name="Meera S.P."/>
            <person name="Sreeshan A."/>
            <person name="Augustine A."/>
        </authorList>
    </citation>
    <scope>NUCLEOTIDE SEQUENCE</scope>
    <source>
        <tissue evidence="1">Leaf</tissue>
    </source>
</reference>